<reference evidence="2 3" key="3">
    <citation type="journal article" date="2013" name="Rice">
        <title>Improvement of the Oryza sativa Nipponbare reference genome using next generation sequence and optical map data.</title>
        <authorList>
            <person name="Kawahara Y."/>
            <person name="de la Bastide M."/>
            <person name="Hamilton J.P."/>
            <person name="Kanamori H."/>
            <person name="McCombie W.R."/>
            <person name="Ouyang S."/>
            <person name="Schwartz D.C."/>
            <person name="Tanaka T."/>
            <person name="Wu J."/>
            <person name="Zhou S."/>
            <person name="Childs K.L."/>
            <person name="Davidson R.M."/>
            <person name="Lin H."/>
            <person name="Quesada-Ocampo L."/>
            <person name="Vaillancourt B."/>
            <person name="Sakai H."/>
            <person name="Lee S.S."/>
            <person name="Kim J."/>
            <person name="Numa H."/>
            <person name="Itoh T."/>
            <person name="Buell C.R."/>
            <person name="Matsumoto T."/>
        </authorList>
    </citation>
    <scope>NUCLEOTIDE SEQUENCE [LARGE SCALE GENOMIC DNA]</scope>
    <source>
        <strain evidence="3">cv. Nipponbare</strain>
    </source>
</reference>
<gene>
    <name evidence="2" type="ordered locus">Os03g0287500</name>
    <name evidence="2" type="ORF">OSNPB_030287500</name>
</gene>
<dbReference type="Gramene" id="Os03t0287500-00">
    <property type="protein sequence ID" value="Os03t0287500-00"/>
    <property type="gene ID" value="Os03g0287500"/>
</dbReference>
<dbReference type="InParanoid" id="A0A0P0VW88"/>
<dbReference type="AlphaFoldDB" id="A0A0P0VW88"/>
<reference evidence="2 3" key="2">
    <citation type="journal article" date="2013" name="Plant Cell Physiol.">
        <title>Rice Annotation Project Database (RAP-DB): an integrative and interactive database for rice genomics.</title>
        <authorList>
            <person name="Sakai H."/>
            <person name="Lee S.S."/>
            <person name="Tanaka T."/>
            <person name="Numa H."/>
            <person name="Kim J."/>
            <person name="Kawahara Y."/>
            <person name="Wakimoto H."/>
            <person name="Yang C.C."/>
            <person name="Iwamoto M."/>
            <person name="Abe T."/>
            <person name="Yamada Y."/>
            <person name="Muto A."/>
            <person name="Inokuchi H."/>
            <person name="Ikemura T."/>
            <person name="Matsumoto T."/>
            <person name="Sasaki T."/>
            <person name="Itoh T."/>
        </authorList>
    </citation>
    <scope>NUCLEOTIDE SEQUENCE [LARGE SCALE GENOMIC DNA]</scope>
    <source>
        <strain evidence="3">cv. Nipponbare</strain>
    </source>
</reference>
<dbReference type="EMBL" id="AP014959">
    <property type="protein sequence ID" value="BAS83640.1"/>
    <property type="molecule type" value="Genomic_DNA"/>
</dbReference>
<reference evidence="3" key="1">
    <citation type="journal article" date="2005" name="Nature">
        <title>The map-based sequence of the rice genome.</title>
        <authorList>
            <consortium name="International rice genome sequencing project (IRGSP)"/>
            <person name="Matsumoto T."/>
            <person name="Wu J."/>
            <person name="Kanamori H."/>
            <person name="Katayose Y."/>
            <person name="Fujisawa M."/>
            <person name="Namiki N."/>
            <person name="Mizuno H."/>
            <person name="Yamamoto K."/>
            <person name="Antonio B.A."/>
            <person name="Baba T."/>
            <person name="Sakata K."/>
            <person name="Nagamura Y."/>
            <person name="Aoki H."/>
            <person name="Arikawa K."/>
            <person name="Arita K."/>
            <person name="Bito T."/>
            <person name="Chiden Y."/>
            <person name="Fujitsuka N."/>
            <person name="Fukunaka R."/>
            <person name="Hamada M."/>
            <person name="Harada C."/>
            <person name="Hayashi A."/>
            <person name="Hijishita S."/>
            <person name="Honda M."/>
            <person name="Hosokawa S."/>
            <person name="Ichikawa Y."/>
            <person name="Idonuma A."/>
            <person name="Iijima M."/>
            <person name="Ikeda M."/>
            <person name="Ikeno M."/>
            <person name="Ito K."/>
            <person name="Ito S."/>
            <person name="Ito T."/>
            <person name="Ito Y."/>
            <person name="Ito Y."/>
            <person name="Iwabuchi A."/>
            <person name="Kamiya K."/>
            <person name="Karasawa W."/>
            <person name="Kurita K."/>
            <person name="Katagiri S."/>
            <person name="Kikuta A."/>
            <person name="Kobayashi H."/>
            <person name="Kobayashi N."/>
            <person name="Machita K."/>
            <person name="Maehara T."/>
            <person name="Masukawa M."/>
            <person name="Mizubayashi T."/>
            <person name="Mukai Y."/>
            <person name="Nagasaki H."/>
            <person name="Nagata Y."/>
            <person name="Naito S."/>
            <person name="Nakashima M."/>
            <person name="Nakama Y."/>
            <person name="Nakamichi Y."/>
            <person name="Nakamura M."/>
            <person name="Meguro A."/>
            <person name="Negishi M."/>
            <person name="Ohta I."/>
            <person name="Ohta T."/>
            <person name="Okamoto M."/>
            <person name="Ono N."/>
            <person name="Saji S."/>
            <person name="Sakaguchi M."/>
            <person name="Sakai K."/>
            <person name="Shibata M."/>
            <person name="Shimokawa T."/>
            <person name="Song J."/>
            <person name="Takazaki Y."/>
            <person name="Terasawa K."/>
            <person name="Tsugane M."/>
            <person name="Tsuji K."/>
            <person name="Ueda S."/>
            <person name="Waki K."/>
            <person name="Yamagata H."/>
            <person name="Yamamoto M."/>
            <person name="Yamamoto S."/>
            <person name="Yamane H."/>
            <person name="Yoshiki S."/>
            <person name="Yoshihara R."/>
            <person name="Yukawa K."/>
            <person name="Zhong H."/>
            <person name="Yano M."/>
            <person name="Yuan Q."/>
            <person name="Ouyang S."/>
            <person name="Liu J."/>
            <person name="Jones K.M."/>
            <person name="Gansberger K."/>
            <person name="Moffat K."/>
            <person name="Hill J."/>
            <person name="Bera J."/>
            <person name="Fadrosh D."/>
            <person name="Jin S."/>
            <person name="Johri S."/>
            <person name="Kim M."/>
            <person name="Overton L."/>
            <person name="Reardon M."/>
            <person name="Tsitrin T."/>
            <person name="Vuong H."/>
            <person name="Weaver B."/>
            <person name="Ciecko A."/>
            <person name="Tallon L."/>
            <person name="Jackson J."/>
            <person name="Pai G."/>
            <person name="Aken S.V."/>
            <person name="Utterback T."/>
            <person name="Reidmuller S."/>
            <person name="Feldblyum T."/>
            <person name="Hsiao J."/>
            <person name="Zismann V."/>
            <person name="Iobst S."/>
            <person name="de Vazeille A.R."/>
            <person name="Buell C.R."/>
            <person name="Ying K."/>
            <person name="Li Y."/>
            <person name="Lu T."/>
            <person name="Huang Y."/>
            <person name="Zhao Q."/>
            <person name="Feng Q."/>
            <person name="Zhang L."/>
            <person name="Zhu J."/>
            <person name="Weng Q."/>
            <person name="Mu J."/>
            <person name="Lu Y."/>
            <person name="Fan D."/>
            <person name="Liu Y."/>
            <person name="Guan J."/>
            <person name="Zhang Y."/>
            <person name="Yu S."/>
            <person name="Liu X."/>
            <person name="Zhang Y."/>
            <person name="Hong G."/>
            <person name="Han B."/>
            <person name="Choisne N."/>
            <person name="Demange N."/>
            <person name="Orjeda G."/>
            <person name="Samain S."/>
            <person name="Cattolico L."/>
            <person name="Pelletier E."/>
            <person name="Couloux A."/>
            <person name="Segurens B."/>
            <person name="Wincker P."/>
            <person name="D'Hont A."/>
            <person name="Scarpelli C."/>
            <person name="Weissenbach J."/>
            <person name="Salanoubat M."/>
            <person name="Quetier F."/>
            <person name="Yu Y."/>
            <person name="Kim H.R."/>
            <person name="Rambo T."/>
            <person name="Currie J."/>
            <person name="Collura K."/>
            <person name="Luo M."/>
            <person name="Yang T."/>
            <person name="Ammiraju J.S.S."/>
            <person name="Engler F."/>
            <person name="Soderlund C."/>
            <person name="Wing R.A."/>
            <person name="Palmer L.E."/>
            <person name="de la Bastide M."/>
            <person name="Spiegel L."/>
            <person name="Nascimento L."/>
            <person name="Zutavern T."/>
            <person name="O'Shaughnessy A."/>
            <person name="Dike S."/>
            <person name="Dedhia N."/>
            <person name="Preston R."/>
            <person name="Balija V."/>
            <person name="McCombie W.R."/>
            <person name="Chow T."/>
            <person name="Chen H."/>
            <person name="Chung M."/>
            <person name="Chen C."/>
            <person name="Shaw J."/>
            <person name="Wu H."/>
            <person name="Hsiao K."/>
            <person name="Chao Y."/>
            <person name="Chu M."/>
            <person name="Cheng C."/>
            <person name="Hour A."/>
            <person name="Lee P."/>
            <person name="Lin S."/>
            <person name="Lin Y."/>
            <person name="Liou J."/>
            <person name="Liu S."/>
            <person name="Hsing Y."/>
            <person name="Raghuvanshi S."/>
            <person name="Mohanty A."/>
            <person name="Bharti A.K."/>
            <person name="Gaur A."/>
            <person name="Gupta V."/>
            <person name="Kumar D."/>
            <person name="Ravi V."/>
            <person name="Vij S."/>
            <person name="Kapur A."/>
            <person name="Khurana P."/>
            <person name="Khurana P."/>
            <person name="Khurana J.P."/>
            <person name="Tyagi A.K."/>
            <person name="Gaikwad K."/>
            <person name="Singh A."/>
            <person name="Dalal V."/>
            <person name="Srivastava S."/>
            <person name="Dixit A."/>
            <person name="Pal A.K."/>
            <person name="Ghazi I.A."/>
            <person name="Yadav M."/>
            <person name="Pandit A."/>
            <person name="Bhargava A."/>
            <person name="Sureshbabu K."/>
            <person name="Batra K."/>
            <person name="Sharma T.R."/>
            <person name="Mohapatra T."/>
            <person name="Singh N.K."/>
            <person name="Messing J."/>
            <person name="Nelson A.B."/>
            <person name="Fuks G."/>
            <person name="Kavchok S."/>
            <person name="Keizer G."/>
            <person name="Linton E."/>
            <person name="Llaca V."/>
            <person name="Song R."/>
            <person name="Tanyolac B."/>
            <person name="Young S."/>
            <person name="Ho-Il K."/>
            <person name="Hahn J.H."/>
            <person name="Sangsakoo G."/>
            <person name="Vanavichit A."/>
            <person name="de Mattos Luiz.A.T."/>
            <person name="Zimmer P.D."/>
            <person name="Malone G."/>
            <person name="Dellagostin O."/>
            <person name="de Oliveira A.C."/>
            <person name="Bevan M."/>
            <person name="Bancroft I."/>
            <person name="Minx P."/>
            <person name="Cordum H."/>
            <person name="Wilson R."/>
            <person name="Cheng Z."/>
            <person name="Jin W."/>
            <person name="Jiang J."/>
            <person name="Leong S.A."/>
            <person name="Iwama H."/>
            <person name="Gojobori T."/>
            <person name="Itoh T."/>
            <person name="Niimura Y."/>
            <person name="Fujii Y."/>
            <person name="Habara T."/>
            <person name="Sakai H."/>
            <person name="Sato Y."/>
            <person name="Wilson G."/>
            <person name="Kumar K."/>
            <person name="McCouch S."/>
            <person name="Juretic N."/>
            <person name="Hoen D."/>
            <person name="Wright S."/>
            <person name="Bruskiewich R."/>
            <person name="Bureau T."/>
            <person name="Miyao A."/>
            <person name="Hirochika H."/>
            <person name="Nishikawa T."/>
            <person name="Kadowaki K."/>
            <person name="Sugiura M."/>
            <person name="Burr B."/>
            <person name="Sasaki T."/>
        </authorList>
    </citation>
    <scope>NUCLEOTIDE SEQUENCE [LARGE SCALE GENOMIC DNA]</scope>
    <source>
        <strain evidence="3">cv. Nipponbare</strain>
    </source>
</reference>
<sequence>MSSPTSSHSGSRTLSSGCPTASSSCRLTIVCQTTSTGPSGPQTGQHRLLDFHGARISERTVFARSNRSLLSGLGHADILLYFLSSLSKT</sequence>
<evidence type="ECO:0000256" key="1">
    <source>
        <dbReference type="SAM" id="MobiDB-lite"/>
    </source>
</evidence>
<name>A0A0P0VW88_ORYSJ</name>
<accession>A0A0P0VW88</accession>
<organism evidence="2 3">
    <name type="scientific">Oryza sativa subsp. japonica</name>
    <name type="common">Rice</name>
    <dbReference type="NCBI Taxonomy" id="39947"/>
    <lineage>
        <taxon>Eukaryota</taxon>
        <taxon>Viridiplantae</taxon>
        <taxon>Streptophyta</taxon>
        <taxon>Embryophyta</taxon>
        <taxon>Tracheophyta</taxon>
        <taxon>Spermatophyta</taxon>
        <taxon>Magnoliopsida</taxon>
        <taxon>Liliopsida</taxon>
        <taxon>Poales</taxon>
        <taxon>Poaceae</taxon>
        <taxon>BOP clade</taxon>
        <taxon>Oryzoideae</taxon>
        <taxon>Oryzeae</taxon>
        <taxon>Oryzinae</taxon>
        <taxon>Oryza</taxon>
        <taxon>Oryza sativa</taxon>
    </lineage>
</organism>
<proteinExistence type="predicted"/>
<dbReference type="PaxDb" id="39947-A0A0P0VW88"/>
<protein>
    <submittedName>
        <fullName evidence="2">Os03g0287500 protein</fullName>
    </submittedName>
</protein>
<keyword evidence="3" id="KW-1185">Reference proteome</keyword>
<evidence type="ECO:0000313" key="2">
    <source>
        <dbReference type="EMBL" id="BAS83640.1"/>
    </source>
</evidence>
<feature type="region of interest" description="Disordered" evidence="1">
    <location>
        <begin position="1"/>
        <end position="22"/>
    </location>
</feature>
<feature type="compositionally biased region" description="Low complexity" evidence="1">
    <location>
        <begin position="1"/>
        <end position="16"/>
    </location>
</feature>
<dbReference type="Proteomes" id="UP000059680">
    <property type="component" value="Chromosome 3"/>
</dbReference>
<evidence type="ECO:0000313" key="3">
    <source>
        <dbReference type="Proteomes" id="UP000059680"/>
    </source>
</evidence>